<dbReference type="PROSITE" id="PS50846">
    <property type="entry name" value="HMA_2"/>
    <property type="match status" value="1"/>
</dbReference>
<name>A0A6L3T2A1_9HYPH</name>
<dbReference type="AlphaFoldDB" id="A0A6L3T2A1"/>
<reference evidence="3 4" key="1">
    <citation type="submission" date="2019-09" db="EMBL/GenBank/DDBJ databases">
        <title>YIM 48816 draft genome.</title>
        <authorList>
            <person name="Jiang L."/>
        </authorList>
    </citation>
    <scope>NUCLEOTIDE SEQUENCE [LARGE SCALE GENOMIC DNA]</scope>
    <source>
        <strain evidence="3 4">YIM 48816</strain>
    </source>
</reference>
<evidence type="ECO:0000313" key="3">
    <source>
        <dbReference type="EMBL" id="KAB1079036.1"/>
    </source>
</evidence>
<keyword evidence="4" id="KW-1185">Reference proteome</keyword>
<dbReference type="RefSeq" id="WP_151000201.1">
    <property type="nucleotide sequence ID" value="NZ_BPQY01000038.1"/>
</dbReference>
<dbReference type="Gene3D" id="3.30.70.100">
    <property type="match status" value="1"/>
</dbReference>
<protein>
    <submittedName>
        <fullName evidence="3">Heavy-metal-associated domain-containing protein</fullName>
    </submittedName>
</protein>
<dbReference type="OrthoDB" id="9801832at2"/>
<dbReference type="InterPro" id="IPR006121">
    <property type="entry name" value="HMA_dom"/>
</dbReference>
<dbReference type="Pfam" id="PF00403">
    <property type="entry name" value="HMA"/>
    <property type="match status" value="1"/>
</dbReference>
<dbReference type="PROSITE" id="PS01047">
    <property type="entry name" value="HMA_1"/>
    <property type="match status" value="1"/>
</dbReference>
<gene>
    <name evidence="3" type="ORF">F6X53_11660</name>
</gene>
<proteinExistence type="predicted"/>
<evidence type="ECO:0000259" key="2">
    <source>
        <dbReference type="PROSITE" id="PS50846"/>
    </source>
</evidence>
<sequence length="73" mass="7832">MDEIRTELLMRVEGMTCAGCTEAVRRTIQRLDPEATVAVDLERGRVAVTTCVQSLVVAEALTKAGYTATAMTG</sequence>
<dbReference type="Proteomes" id="UP000474159">
    <property type="component" value="Unassembled WGS sequence"/>
</dbReference>
<dbReference type="GO" id="GO:0046872">
    <property type="term" value="F:metal ion binding"/>
    <property type="evidence" value="ECO:0007669"/>
    <property type="project" value="UniProtKB-KW"/>
</dbReference>
<comment type="caution">
    <text evidence="3">The sequence shown here is derived from an EMBL/GenBank/DDBJ whole genome shotgun (WGS) entry which is preliminary data.</text>
</comment>
<dbReference type="EMBL" id="VZZK01000010">
    <property type="protein sequence ID" value="KAB1079036.1"/>
    <property type="molecule type" value="Genomic_DNA"/>
</dbReference>
<evidence type="ECO:0000313" key="4">
    <source>
        <dbReference type="Proteomes" id="UP000474159"/>
    </source>
</evidence>
<dbReference type="InterPro" id="IPR017969">
    <property type="entry name" value="Heavy-metal-associated_CS"/>
</dbReference>
<dbReference type="CDD" id="cd00371">
    <property type="entry name" value="HMA"/>
    <property type="match status" value="1"/>
</dbReference>
<organism evidence="3 4">
    <name type="scientific">Methylobacterium soli</name>
    <dbReference type="NCBI Taxonomy" id="553447"/>
    <lineage>
        <taxon>Bacteria</taxon>
        <taxon>Pseudomonadati</taxon>
        <taxon>Pseudomonadota</taxon>
        <taxon>Alphaproteobacteria</taxon>
        <taxon>Hyphomicrobiales</taxon>
        <taxon>Methylobacteriaceae</taxon>
        <taxon>Methylobacterium</taxon>
    </lineage>
</organism>
<dbReference type="SUPFAM" id="SSF55008">
    <property type="entry name" value="HMA, heavy metal-associated domain"/>
    <property type="match status" value="1"/>
</dbReference>
<evidence type="ECO:0000256" key="1">
    <source>
        <dbReference type="ARBA" id="ARBA00022723"/>
    </source>
</evidence>
<accession>A0A6L3T2A1</accession>
<keyword evidence="1" id="KW-0479">Metal-binding</keyword>
<dbReference type="InterPro" id="IPR036163">
    <property type="entry name" value="HMA_dom_sf"/>
</dbReference>
<feature type="domain" description="HMA" evidence="2">
    <location>
        <begin position="6"/>
        <end position="69"/>
    </location>
</feature>